<keyword evidence="3" id="KW-1185">Reference proteome</keyword>
<evidence type="ECO:0000313" key="3">
    <source>
        <dbReference type="Proteomes" id="UP000800039"/>
    </source>
</evidence>
<comment type="caution">
    <text evidence="2">The sequence shown here is derived from an EMBL/GenBank/DDBJ whole genome shotgun (WGS) entry which is preliminary data.</text>
</comment>
<dbReference type="RefSeq" id="XP_040782678.1">
    <property type="nucleotide sequence ID" value="XM_040936228.1"/>
</dbReference>
<gene>
    <name evidence="2" type="ORF">K460DRAFT_399132</name>
</gene>
<accession>A0A9P4G7G7</accession>
<protein>
    <submittedName>
        <fullName evidence="2">Uncharacterized protein</fullName>
    </submittedName>
</protein>
<proteinExistence type="predicted"/>
<sequence>MPLEPSSPHADDQCTGNTICSSLELFMKAPLESILVQCSMAALIALQKRIQQVLVEYTRYTSSLPSNDNSRSKENASIQLQIAVDNAVEYMEGRPDAESEALFHKCKHNLKEWVALWGYRDIGTYRRGWNSLSKSQKNKLNTMDGKVLNLTTLSSAQQDFVFFLAPTFKGSLSQENFDSMFRTGSHWAVIGTYLRSIIQPCIDNDKYLSKYFTQASHTLPKELLVSAQLPEMTLGSRELEPSTKRRRSSSHVSQSEKTNVSPELGAFRDYEKVPSGSYQFHHTQMPFSTPLPWTVYRIVYQVEEDTGVRVWATKDSFDLEVVHVERDRVIIPSTAVYKGSCRQELADRAHVKLPFQFLIIGFQLSSLHA</sequence>
<feature type="compositionally biased region" description="Polar residues" evidence="1">
    <location>
        <begin position="250"/>
        <end position="261"/>
    </location>
</feature>
<dbReference type="AlphaFoldDB" id="A0A9P4G7G7"/>
<dbReference type="EMBL" id="ML976620">
    <property type="protein sequence ID" value="KAF1840115.1"/>
    <property type="molecule type" value="Genomic_DNA"/>
</dbReference>
<evidence type="ECO:0000256" key="1">
    <source>
        <dbReference type="SAM" id="MobiDB-lite"/>
    </source>
</evidence>
<evidence type="ECO:0000313" key="2">
    <source>
        <dbReference type="EMBL" id="KAF1840115.1"/>
    </source>
</evidence>
<reference evidence="2" key="1">
    <citation type="submission" date="2020-01" db="EMBL/GenBank/DDBJ databases">
        <authorList>
            <consortium name="DOE Joint Genome Institute"/>
            <person name="Haridas S."/>
            <person name="Albert R."/>
            <person name="Binder M."/>
            <person name="Bloem J."/>
            <person name="Labutti K."/>
            <person name="Salamov A."/>
            <person name="Andreopoulos B."/>
            <person name="Baker S.E."/>
            <person name="Barry K."/>
            <person name="Bills G."/>
            <person name="Bluhm B.H."/>
            <person name="Cannon C."/>
            <person name="Castanera R."/>
            <person name="Culley D.E."/>
            <person name="Daum C."/>
            <person name="Ezra D."/>
            <person name="Gonzalez J.B."/>
            <person name="Henrissat B."/>
            <person name="Kuo A."/>
            <person name="Liang C."/>
            <person name="Lipzen A."/>
            <person name="Lutzoni F."/>
            <person name="Magnuson J."/>
            <person name="Mondo S."/>
            <person name="Nolan M."/>
            <person name="Ohm R."/>
            <person name="Pangilinan J."/>
            <person name="Park H.-J."/>
            <person name="Ramirez L."/>
            <person name="Alfaro M."/>
            <person name="Sun H."/>
            <person name="Tritt A."/>
            <person name="Yoshinaga Y."/>
            <person name="Zwiers L.-H."/>
            <person name="Turgeon B.G."/>
            <person name="Goodwin S.B."/>
            <person name="Spatafora J.W."/>
            <person name="Crous P.W."/>
            <person name="Grigoriev I.V."/>
        </authorList>
    </citation>
    <scope>NUCLEOTIDE SEQUENCE</scope>
    <source>
        <strain evidence="2">CBS 394.84</strain>
    </source>
</reference>
<dbReference type="Proteomes" id="UP000800039">
    <property type="component" value="Unassembled WGS sequence"/>
</dbReference>
<name>A0A9P4G7G7_9PLEO</name>
<organism evidence="2 3">
    <name type="scientific">Cucurbitaria berberidis CBS 394.84</name>
    <dbReference type="NCBI Taxonomy" id="1168544"/>
    <lineage>
        <taxon>Eukaryota</taxon>
        <taxon>Fungi</taxon>
        <taxon>Dikarya</taxon>
        <taxon>Ascomycota</taxon>
        <taxon>Pezizomycotina</taxon>
        <taxon>Dothideomycetes</taxon>
        <taxon>Pleosporomycetidae</taxon>
        <taxon>Pleosporales</taxon>
        <taxon>Pleosporineae</taxon>
        <taxon>Cucurbitariaceae</taxon>
        <taxon>Cucurbitaria</taxon>
    </lineage>
</organism>
<dbReference type="GeneID" id="63853478"/>
<feature type="region of interest" description="Disordered" evidence="1">
    <location>
        <begin position="235"/>
        <end position="261"/>
    </location>
</feature>